<evidence type="ECO:0000313" key="1">
    <source>
        <dbReference type="EMBL" id="KAJ8133612.1"/>
    </source>
</evidence>
<protein>
    <submittedName>
        <fullName evidence="1">Uncharacterized protein</fullName>
    </submittedName>
</protein>
<reference evidence="1" key="1">
    <citation type="submission" date="2022-12" db="EMBL/GenBank/DDBJ databases">
        <title>Genome Sequence of Lasiodiplodia mahajangana.</title>
        <authorList>
            <person name="Buettner E."/>
        </authorList>
    </citation>
    <scope>NUCLEOTIDE SEQUENCE</scope>
    <source>
        <strain evidence="1">VT137</strain>
    </source>
</reference>
<sequence length="898" mass="100392">MSQSGNGNLANLLDKEASLQRELQELEAAARIRDLKRRVEVLKKAQLPFDSEAGSPSNRQDPAQVSELIPLTSRPSLDGHVGDPECQVMASHETPQQAPDGKDTSLDPIHSKGGPSVSTPHDRDVDDIDMIVSPGAAAILPQQSVIPGPACAHPSRPSLETGIYGAGNSTTRFEDRGFDLQAITKLKYYCELDDYEDNDAELLCLDMDLEQLYNYAGILEDNPEKDIGQVMRLGRVLCFIFSRTGSLDEIQKAVDKAEEAVAATGIDTSNYAPFLRGLIVMLMKKYESTHLLEDLDRAILRAEEMLTITPPFHRDRLARLDDLVNMKTEKCIRTGELDEARDAASMAAAERANLRKIIRDIGVSFERLESFVRTDDLDALQIAVQHAETTLEAWPSHLNRALILSIHSKFLYFRFKRLGNIDDFQLLMQSAIEALHQTPRDDPMRPERLSELAIQRCEEAVEAMPHDDEGRPHTLGLLSVSLIARFLRNRDFQDLERAIKQTEEAIEPSTHLDGSTRGIFTCNLANWLQLRFLFTDDPNDILASTQKCEEAIEVLPCGSPDRAIVLGDTAIAFGLRCACTGNLDDLNSAIEKAEEAVKAMPENHPERARLQAVQGFLHQYRFMKFHEFKDIELAIERFEEAVEATPKESREIASRRNCLANCFTTKSKFTNDRNDAERCVSEFIKTLGLPTAAPRDRMTAAVLAVEELARNQEWAKICDVAEIAVKVLPTVALRQLRQDDQQRIVTEFSSFATIATAAALETKKNAYYAVQLLEVGRSIMAGLRFEIRTDLTNLKNQHKEMAEKFERLRDILDSPTSSEFLDSRTGGSFLSAPTTTQRHNASFEFDKIINQIRDLPGFKGFLQPTQADKLMAAASMGPIVLINVASHRCDALLRSKIT</sequence>
<accession>A0ACC2K1F4</accession>
<organism evidence="1 2">
    <name type="scientific">Lasiodiplodia mahajangana</name>
    <dbReference type="NCBI Taxonomy" id="1108764"/>
    <lineage>
        <taxon>Eukaryota</taxon>
        <taxon>Fungi</taxon>
        <taxon>Dikarya</taxon>
        <taxon>Ascomycota</taxon>
        <taxon>Pezizomycotina</taxon>
        <taxon>Dothideomycetes</taxon>
        <taxon>Dothideomycetes incertae sedis</taxon>
        <taxon>Botryosphaeriales</taxon>
        <taxon>Botryosphaeriaceae</taxon>
        <taxon>Lasiodiplodia</taxon>
    </lineage>
</organism>
<gene>
    <name evidence="1" type="ORF">O1611_g30</name>
</gene>
<name>A0ACC2K1F4_9PEZI</name>
<dbReference type="EMBL" id="JAPUUL010000002">
    <property type="protein sequence ID" value="KAJ8133612.1"/>
    <property type="molecule type" value="Genomic_DNA"/>
</dbReference>
<proteinExistence type="predicted"/>
<comment type="caution">
    <text evidence="1">The sequence shown here is derived from an EMBL/GenBank/DDBJ whole genome shotgun (WGS) entry which is preliminary data.</text>
</comment>
<evidence type="ECO:0000313" key="2">
    <source>
        <dbReference type="Proteomes" id="UP001153332"/>
    </source>
</evidence>
<keyword evidence="2" id="KW-1185">Reference proteome</keyword>
<dbReference type="Proteomes" id="UP001153332">
    <property type="component" value="Unassembled WGS sequence"/>
</dbReference>